<name>A0A9Q0W4A9_SALPP</name>
<comment type="caution">
    <text evidence="2">The sequence shown here is derived from an EMBL/GenBank/DDBJ whole genome shotgun (WGS) entry which is preliminary data.</text>
</comment>
<organism evidence="2 3">
    <name type="scientific">Salix purpurea</name>
    <name type="common">Purple osier willow</name>
    <dbReference type="NCBI Taxonomy" id="77065"/>
    <lineage>
        <taxon>Eukaryota</taxon>
        <taxon>Viridiplantae</taxon>
        <taxon>Streptophyta</taxon>
        <taxon>Embryophyta</taxon>
        <taxon>Tracheophyta</taxon>
        <taxon>Spermatophyta</taxon>
        <taxon>Magnoliopsida</taxon>
        <taxon>eudicotyledons</taxon>
        <taxon>Gunneridae</taxon>
        <taxon>Pentapetalae</taxon>
        <taxon>rosids</taxon>
        <taxon>fabids</taxon>
        <taxon>Malpighiales</taxon>
        <taxon>Salicaceae</taxon>
        <taxon>Saliceae</taxon>
        <taxon>Salix</taxon>
    </lineage>
</organism>
<feature type="compositionally biased region" description="Basic and acidic residues" evidence="1">
    <location>
        <begin position="58"/>
        <end position="67"/>
    </location>
</feature>
<evidence type="ECO:0000256" key="1">
    <source>
        <dbReference type="SAM" id="MobiDB-lite"/>
    </source>
</evidence>
<protein>
    <submittedName>
        <fullName evidence="2">KINESIN MOTOR CATALYTIC DOMAIN PROTEIN</fullName>
    </submittedName>
</protein>
<proteinExistence type="predicted"/>
<dbReference type="AlphaFoldDB" id="A0A9Q0W4A9"/>
<feature type="region of interest" description="Disordered" evidence="1">
    <location>
        <begin position="42"/>
        <end position="76"/>
    </location>
</feature>
<keyword evidence="3" id="KW-1185">Reference proteome</keyword>
<evidence type="ECO:0000313" key="3">
    <source>
        <dbReference type="Proteomes" id="UP001151532"/>
    </source>
</evidence>
<dbReference type="Proteomes" id="UP001151532">
    <property type="component" value="Chromosome 15Z"/>
</dbReference>
<reference evidence="2" key="1">
    <citation type="submission" date="2022-11" db="EMBL/GenBank/DDBJ databases">
        <authorList>
            <person name="Hyden B.L."/>
            <person name="Feng K."/>
            <person name="Yates T."/>
            <person name="Jawdy S."/>
            <person name="Smart L.B."/>
            <person name="Muchero W."/>
        </authorList>
    </citation>
    <scope>NUCLEOTIDE SEQUENCE</scope>
    <source>
        <tissue evidence="2">Shoot tip</tissue>
    </source>
</reference>
<evidence type="ECO:0000313" key="2">
    <source>
        <dbReference type="EMBL" id="KAJ6759771.1"/>
    </source>
</evidence>
<gene>
    <name evidence="2" type="ORF">OIU79_024771</name>
</gene>
<accession>A0A9Q0W4A9</accession>
<dbReference type="OrthoDB" id="3176171at2759"/>
<reference evidence="2" key="2">
    <citation type="journal article" date="2023" name="Int. J. Mol. Sci.">
        <title>De Novo Assembly and Annotation of 11 Diverse Shrub Willow (Salix) Genomes Reveals Novel Gene Organization in Sex-Linked Regions.</title>
        <authorList>
            <person name="Hyden B."/>
            <person name="Feng K."/>
            <person name="Yates T.B."/>
            <person name="Jawdy S."/>
            <person name="Cereghino C."/>
            <person name="Smart L.B."/>
            <person name="Muchero W."/>
        </authorList>
    </citation>
    <scope>NUCLEOTIDE SEQUENCE</scope>
    <source>
        <tissue evidence="2">Shoot tip</tissue>
    </source>
</reference>
<dbReference type="EMBL" id="JAPFFK010000006">
    <property type="protein sequence ID" value="KAJ6759771.1"/>
    <property type="molecule type" value="Genomic_DNA"/>
</dbReference>
<sequence length="194" mass="21644">MSSASDHLMGSMKNVMDCLSTLRAQFAYMGVVSPIGGNKYGSPHGDASSNGLSSSPTFREEKQKFSPDSKTQQALRSPVMTEPSAASMHHVVHKFHENAPTQSLLSVVNGILDESIERKNDKIPHRVACLLRKVIQEIERRISTQAEHLRIQNNLFKVREEKYQSRIRVLEALASGTPSEERGGLLWTGFNKLR</sequence>
<feature type="compositionally biased region" description="Polar residues" evidence="1">
    <location>
        <begin position="47"/>
        <end position="57"/>
    </location>
</feature>